<dbReference type="GO" id="GO:0016020">
    <property type="term" value="C:membrane"/>
    <property type="evidence" value="ECO:0007669"/>
    <property type="project" value="UniProtKB-SubCell"/>
</dbReference>
<protein>
    <submittedName>
        <fullName evidence="6">Putative membrane protein</fullName>
    </submittedName>
</protein>
<comment type="subcellular location">
    <subcellularLocation>
        <location evidence="1">Membrane</location>
        <topology evidence="1">Multi-pass membrane protein</topology>
    </subcellularLocation>
</comment>
<feature type="transmembrane region" description="Helical" evidence="5">
    <location>
        <begin position="95"/>
        <end position="117"/>
    </location>
</feature>
<organism evidence="6 7">
    <name type="scientific">Luteitalea pratensis</name>
    <dbReference type="NCBI Taxonomy" id="1855912"/>
    <lineage>
        <taxon>Bacteria</taxon>
        <taxon>Pseudomonadati</taxon>
        <taxon>Acidobacteriota</taxon>
        <taxon>Vicinamibacteria</taxon>
        <taxon>Vicinamibacterales</taxon>
        <taxon>Vicinamibacteraceae</taxon>
        <taxon>Luteitalea</taxon>
    </lineage>
</organism>
<feature type="transmembrane region" description="Helical" evidence="5">
    <location>
        <begin position="29"/>
        <end position="47"/>
    </location>
</feature>
<feature type="transmembrane region" description="Helical" evidence="5">
    <location>
        <begin position="59"/>
        <end position="83"/>
    </location>
</feature>
<accession>A0A143PSH0</accession>
<evidence type="ECO:0000256" key="5">
    <source>
        <dbReference type="SAM" id="Phobius"/>
    </source>
</evidence>
<dbReference type="PANTHER" id="PTHR36460">
    <property type="entry name" value="UPF0132 DOMAIN PROTEIN (AFU_ORTHOLOGUE AFUA_3G10255)"/>
    <property type="match status" value="1"/>
</dbReference>
<proteinExistence type="predicted"/>
<dbReference type="Proteomes" id="UP000076079">
    <property type="component" value="Chromosome"/>
</dbReference>
<evidence type="ECO:0000256" key="3">
    <source>
        <dbReference type="ARBA" id="ARBA00022989"/>
    </source>
</evidence>
<gene>
    <name evidence="6" type="ORF">LuPra_04793</name>
</gene>
<keyword evidence="3 5" id="KW-1133">Transmembrane helix</keyword>
<keyword evidence="4 5" id="KW-0472">Membrane</keyword>
<dbReference type="EMBL" id="CP015136">
    <property type="protein sequence ID" value="AMY11542.1"/>
    <property type="molecule type" value="Genomic_DNA"/>
</dbReference>
<dbReference type="KEGG" id="abac:LuPra_04793"/>
<sequence>MPTSVVRSPPPPASPPVAETSLGLSRKRAAILAYSAGWVTGLLVLWLEGQDRDTRWHAAQSVLGFGALTVLGCACLGVAALGILSSLTVFRAGLWAAQGVVLIGVLLWLWSMVQVALGGTPRWPLIGARVERLAVPS</sequence>
<evidence type="ECO:0000256" key="2">
    <source>
        <dbReference type="ARBA" id="ARBA00022692"/>
    </source>
</evidence>
<name>A0A143PSH0_LUTPR</name>
<reference evidence="6 7" key="1">
    <citation type="journal article" date="2016" name="Genome Announc.">
        <title>First Complete Genome Sequence of a Subdivision 6 Acidobacterium Strain.</title>
        <authorList>
            <person name="Huang S."/>
            <person name="Vieira S."/>
            <person name="Bunk B."/>
            <person name="Riedel T."/>
            <person name="Sproer C."/>
            <person name="Overmann J."/>
        </authorList>
    </citation>
    <scope>NUCLEOTIDE SEQUENCE [LARGE SCALE GENOMIC DNA]</scope>
    <source>
        <strain evidence="7">DSM 100886 HEG_-6_39</strain>
    </source>
</reference>
<evidence type="ECO:0000313" key="6">
    <source>
        <dbReference type="EMBL" id="AMY11542.1"/>
    </source>
</evidence>
<evidence type="ECO:0000313" key="7">
    <source>
        <dbReference type="Proteomes" id="UP000076079"/>
    </source>
</evidence>
<evidence type="ECO:0000256" key="4">
    <source>
        <dbReference type="ARBA" id="ARBA00023136"/>
    </source>
</evidence>
<keyword evidence="2 5" id="KW-0812">Transmembrane</keyword>
<dbReference type="PANTHER" id="PTHR36460:SF1">
    <property type="entry name" value="UPF0132 DOMAIN PROTEIN (AFU_ORTHOLOGUE AFUA_3G10255)"/>
    <property type="match status" value="1"/>
</dbReference>
<dbReference type="STRING" id="1855912.LuPra_04793"/>
<evidence type="ECO:0000256" key="1">
    <source>
        <dbReference type="ARBA" id="ARBA00004141"/>
    </source>
</evidence>
<reference evidence="7" key="2">
    <citation type="submission" date="2016-04" db="EMBL/GenBank/DDBJ databases">
        <title>First Complete Genome Sequence of a Subdivision 6 Acidobacterium.</title>
        <authorList>
            <person name="Huang S."/>
            <person name="Vieira S."/>
            <person name="Bunk B."/>
            <person name="Riedel T."/>
            <person name="Sproeer C."/>
            <person name="Overmann J."/>
        </authorList>
    </citation>
    <scope>NUCLEOTIDE SEQUENCE [LARGE SCALE GENOMIC DNA]</scope>
    <source>
        <strain evidence="7">DSM 100886 HEG_-6_39</strain>
    </source>
</reference>
<keyword evidence="7" id="KW-1185">Reference proteome</keyword>
<dbReference type="AlphaFoldDB" id="A0A143PSH0"/>